<evidence type="ECO:0000313" key="1">
    <source>
        <dbReference type="EMBL" id="KKQ44432.1"/>
    </source>
</evidence>
<dbReference type="EMBL" id="LBTR01000025">
    <property type="protein sequence ID" value="KKQ44432.1"/>
    <property type="molecule type" value="Genomic_DNA"/>
</dbReference>
<organism evidence="1 2">
    <name type="scientific">Candidatus Woesebacteria bacterium GW2011_GWA1_37_8</name>
    <dbReference type="NCBI Taxonomy" id="1618546"/>
    <lineage>
        <taxon>Bacteria</taxon>
        <taxon>Candidatus Woeseibacteriota</taxon>
    </lineage>
</organism>
<accession>A0A0G0HQD2</accession>
<comment type="caution">
    <text evidence="1">The sequence shown here is derived from an EMBL/GenBank/DDBJ whole genome shotgun (WGS) entry which is preliminary data.</text>
</comment>
<protein>
    <submittedName>
        <fullName evidence="1">Uncharacterized protein</fullName>
    </submittedName>
</protein>
<dbReference type="Proteomes" id="UP000034603">
    <property type="component" value="Unassembled WGS sequence"/>
</dbReference>
<dbReference type="AlphaFoldDB" id="A0A0G0HQD2"/>
<reference evidence="1 2" key="1">
    <citation type="journal article" date="2015" name="Nature">
        <title>rRNA introns, odd ribosomes, and small enigmatic genomes across a large radiation of phyla.</title>
        <authorList>
            <person name="Brown C.T."/>
            <person name="Hug L.A."/>
            <person name="Thomas B.C."/>
            <person name="Sharon I."/>
            <person name="Castelle C.J."/>
            <person name="Singh A."/>
            <person name="Wilkins M.J."/>
            <person name="Williams K.H."/>
            <person name="Banfield J.F."/>
        </authorList>
    </citation>
    <scope>NUCLEOTIDE SEQUENCE [LARGE SCALE GENOMIC DNA]</scope>
</reference>
<gene>
    <name evidence="1" type="ORF">US62_C0025G0003</name>
</gene>
<sequence length="102" mass="11317">MYKVLLKKSKNELARLIVLLVALVVVLGLLTATKVFKIEKEVTDVSGFTIRPGTDPYEVVEPTTTVVNPGDAVSPVDEFPAQYSHSPKCFKIRTFKICGPYF</sequence>
<evidence type="ECO:0000313" key="2">
    <source>
        <dbReference type="Proteomes" id="UP000034603"/>
    </source>
</evidence>
<name>A0A0G0HQD2_9BACT</name>
<proteinExistence type="predicted"/>